<evidence type="ECO:0000313" key="15">
    <source>
        <dbReference type="Proteomes" id="UP000000591"/>
    </source>
</evidence>
<dbReference type="CDD" id="cd23945">
    <property type="entry name" value="PAPS_reductase"/>
    <property type="match status" value="1"/>
</dbReference>
<reference evidence="15" key="2">
    <citation type="journal article" date="2013" name="G3 (Bethesda)">
        <title>Genomes of Ashbya fungi isolated from insects reveal four mating-type loci, numerous translocations, lack of transposons, and distinct gene duplications.</title>
        <authorList>
            <person name="Dietrich F.S."/>
            <person name="Voegeli S."/>
            <person name="Kuo S."/>
            <person name="Philippsen P."/>
        </authorList>
    </citation>
    <scope>GENOME REANNOTATION</scope>
    <source>
        <strain evidence="15">ATCC 10895 / CBS 109.51 / FGSC 9923 / NRRL Y-1056</strain>
    </source>
</reference>
<dbReference type="GeneID" id="4620783"/>
<evidence type="ECO:0000256" key="6">
    <source>
        <dbReference type="ARBA" id="ARBA00023002"/>
    </source>
</evidence>
<dbReference type="NCBIfam" id="NF002537">
    <property type="entry name" value="PRK02090.1"/>
    <property type="match status" value="1"/>
</dbReference>
<dbReference type="FunFam" id="3.40.50.620:FF:000151">
    <property type="entry name" value="Phosphoadenosine phosphosulfate reductase"/>
    <property type="match status" value="1"/>
</dbReference>
<keyword evidence="8" id="KW-0198">Cysteine biosynthesis</keyword>
<keyword evidence="6" id="KW-0560">Oxidoreductase</keyword>
<keyword evidence="5" id="KW-0521">NADP</keyword>
<dbReference type="Pfam" id="PF01507">
    <property type="entry name" value="PAPS_reduct"/>
    <property type="match status" value="1"/>
</dbReference>
<dbReference type="AlphaFoldDB" id="Q758M0"/>
<evidence type="ECO:0000313" key="14">
    <source>
        <dbReference type="EMBL" id="AAS52426.1"/>
    </source>
</evidence>
<evidence type="ECO:0000256" key="9">
    <source>
        <dbReference type="ARBA" id="ARBA00052536"/>
    </source>
</evidence>
<evidence type="ECO:0000256" key="11">
    <source>
        <dbReference type="ARBA" id="ARBA00082472"/>
    </source>
</evidence>
<dbReference type="InParanoid" id="Q758M0"/>
<evidence type="ECO:0000256" key="2">
    <source>
        <dbReference type="ARBA" id="ARBA00009732"/>
    </source>
</evidence>
<keyword evidence="4" id="KW-0028">Amino-acid biosynthesis</keyword>
<feature type="domain" description="Phosphoadenosine phosphosulphate reductase" evidence="13">
    <location>
        <begin position="48"/>
        <end position="229"/>
    </location>
</feature>
<dbReference type="SUPFAM" id="SSF52402">
    <property type="entry name" value="Adenine nucleotide alpha hydrolases-like"/>
    <property type="match status" value="1"/>
</dbReference>
<dbReference type="EMBL" id="AE016818">
    <property type="protein sequence ID" value="AAS52426.1"/>
    <property type="molecule type" value="Genomic_DNA"/>
</dbReference>
<proteinExistence type="inferred from homology"/>
<dbReference type="GO" id="GO:0009086">
    <property type="term" value="P:methionine biosynthetic process"/>
    <property type="evidence" value="ECO:0007669"/>
    <property type="project" value="UniProtKB-KW"/>
</dbReference>
<dbReference type="InterPro" id="IPR011800">
    <property type="entry name" value="PAPS_reductase_CysH"/>
</dbReference>
<dbReference type="GO" id="GO:0019379">
    <property type="term" value="P:sulfate assimilation, phosphoadenylyl sulfate reduction by phosphoadenylyl-sulfate reductase (thioredoxin)"/>
    <property type="evidence" value="ECO:0000318"/>
    <property type="project" value="GO_Central"/>
</dbReference>
<organism evidence="14 15">
    <name type="scientific">Eremothecium gossypii (strain ATCC 10895 / CBS 109.51 / FGSC 9923 / NRRL Y-1056)</name>
    <name type="common">Yeast</name>
    <name type="synonym">Ashbya gossypii</name>
    <dbReference type="NCBI Taxonomy" id="284811"/>
    <lineage>
        <taxon>Eukaryota</taxon>
        <taxon>Fungi</taxon>
        <taxon>Dikarya</taxon>
        <taxon>Ascomycota</taxon>
        <taxon>Saccharomycotina</taxon>
        <taxon>Saccharomycetes</taxon>
        <taxon>Saccharomycetales</taxon>
        <taxon>Saccharomycetaceae</taxon>
        <taxon>Eremothecium</taxon>
    </lineage>
</organism>
<gene>
    <name evidence="14" type="ORF">AGOS_AEL259W</name>
</gene>
<dbReference type="InterPro" id="IPR004511">
    <property type="entry name" value="PAPS/APS_Rdtase"/>
</dbReference>
<comment type="catalytic activity">
    <reaction evidence="9">
        <text>[thioredoxin]-disulfide + sulfite + adenosine 3',5'-bisphosphate + 2 H(+) = [thioredoxin]-dithiol + 3'-phosphoadenylyl sulfate</text>
        <dbReference type="Rhea" id="RHEA:11724"/>
        <dbReference type="Rhea" id="RHEA-COMP:10698"/>
        <dbReference type="Rhea" id="RHEA-COMP:10700"/>
        <dbReference type="ChEBI" id="CHEBI:15378"/>
        <dbReference type="ChEBI" id="CHEBI:17359"/>
        <dbReference type="ChEBI" id="CHEBI:29950"/>
        <dbReference type="ChEBI" id="CHEBI:50058"/>
        <dbReference type="ChEBI" id="CHEBI:58339"/>
        <dbReference type="ChEBI" id="CHEBI:58343"/>
        <dbReference type="EC" id="1.8.4.8"/>
    </reaction>
</comment>
<dbReference type="PIRSF" id="PIRSF000857">
    <property type="entry name" value="PAPS_reductase"/>
    <property type="match status" value="1"/>
</dbReference>
<dbReference type="Proteomes" id="UP000000591">
    <property type="component" value="Chromosome V"/>
</dbReference>
<comment type="similarity">
    <text evidence="2">Belongs to the PAPS reductase family. CysH subfamily.</text>
</comment>
<protein>
    <recommendedName>
        <fullName evidence="3">phosphoadenylyl-sulfate reductase (thioredoxin)</fullName>
        <ecNumber evidence="3">1.8.4.8</ecNumber>
    </recommendedName>
    <alternativeName>
        <fullName evidence="10">3'-phosphoadenylylsulfate reductase</fullName>
    </alternativeName>
    <alternativeName>
        <fullName evidence="12">PAPS reductase, thioredoxin dependent</fullName>
    </alternativeName>
    <alternativeName>
        <fullName evidence="11">PAdoPS reductase</fullName>
    </alternativeName>
</protein>
<dbReference type="eggNOG" id="KOG0189">
    <property type="taxonomic scope" value="Eukaryota"/>
</dbReference>
<evidence type="ECO:0000256" key="3">
    <source>
        <dbReference type="ARBA" id="ARBA00013096"/>
    </source>
</evidence>
<accession>Q758M0</accession>
<dbReference type="InterPro" id="IPR014729">
    <property type="entry name" value="Rossmann-like_a/b/a_fold"/>
</dbReference>
<reference evidence="14 15" key="1">
    <citation type="journal article" date="2004" name="Science">
        <title>The Ashbya gossypii genome as a tool for mapping the ancient Saccharomyces cerevisiae genome.</title>
        <authorList>
            <person name="Dietrich F.S."/>
            <person name="Voegeli S."/>
            <person name="Brachat S."/>
            <person name="Lerch A."/>
            <person name="Gates K."/>
            <person name="Steiner S."/>
            <person name="Mohr C."/>
            <person name="Pohlmann R."/>
            <person name="Luedi P."/>
            <person name="Choi S."/>
            <person name="Wing R.A."/>
            <person name="Flavier A."/>
            <person name="Gaffney T.D."/>
            <person name="Philippsen P."/>
        </authorList>
    </citation>
    <scope>NUCLEOTIDE SEQUENCE [LARGE SCALE GENOMIC DNA]</scope>
    <source>
        <strain evidence="15">ATCC 10895 / CBS 109.51 / FGSC 9923 / NRRL Y-1056</strain>
    </source>
</reference>
<dbReference type="STRING" id="284811.Q758M0"/>
<evidence type="ECO:0000256" key="7">
    <source>
        <dbReference type="ARBA" id="ARBA00023167"/>
    </source>
</evidence>
<evidence type="ECO:0000256" key="12">
    <source>
        <dbReference type="ARBA" id="ARBA00082553"/>
    </source>
</evidence>
<dbReference type="NCBIfam" id="TIGR02057">
    <property type="entry name" value="PAPS_reductase"/>
    <property type="match status" value="1"/>
</dbReference>
<dbReference type="NCBIfam" id="TIGR00434">
    <property type="entry name" value="cysH"/>
    <property type="match status" value="1"/>
</dbReference>
<evidence type="ECO:0000259" key="13">
    <source>
        <dbReference type="Pfam" id="PF01507"/>
    </source>
</evidence>
<dbReference type="KEGG" id="ago:AGOS_AEL259W"/>
<dbReference type="InterPro" id="IPR002500">
    <property type="entry name" value="PAPS_reduct_dom"/>
</dbReference>
<dbReference type="HAMAP" id="MF_00063">
    <property type="entry name" value="CysH"/>
    <property type="match status" value="1"/>
</dbReference>
<dbReference type="OrthoDB" id="7869097at2759"/>
<dbReference type="EC" id="1.8.4.8" evidence="3"/>
<comment type="pathway">
    <text evidence="1">Sulfur metabolism; hydrogen sulfide biosynthesis; sulfite from sulfate: step 3/3.</text>
</comment>
<dbReference type="HOGENOM" id="CLU_044089_0_1_1"/>
<dbReference type="GO" id="GO:0019344">
    <property type="term" value="P:cysteine biosynthetic process"/>
    <property type="evidence" value="ECO:0007669"/>
    <property type="project" value="UniProtKB-KW"/>
</dbReference>
<dbReference type="GO" id="GO:0004604">
    <property type="term" value="F:phosphoadenylyl-sulfate reductase (thioredoxin) activity"/>
    <property type="evidence" value="ECO:0000318"/>
    <property type="project" value="GO_Central"/>
</dbReference>
<dbReference type="Gene3D" id="3.40.50.620">
    <property type="entry name" value="HUPs"/>
    <property type="match status" value="1"/>
</dbReference>
<sequence>MLRNNKYELNDGLVVTDSQLDCWNMTAAKLTSPAEVLHWAVTTFPHLYQMTAFGLTGLATIDMLSKLPALEEQMVPLIFIDTLHLFPQTLSLLHQVEDRYYKPLSQSIHIFRPAGVSTEKEFAEKYGSCLWETDEDKYDFIAKVEPAHRAFRSLGVGAVLTGRRRSQGGSREQLNFVEVDEVNAVLKINPFVTWSFDQVWSYILDNRIPYNELLNYGYKSIGDYHSTLPVVDGAGERSGRWKGKAKTECGLHTASKYARYLLEQK</sequence>
<keyword evidence="15" id="KW-1185">Reference proteome</keyword>
<dbReference type="OMA" id="PIARWTQ"/>
<evidence type="ECO:0000256" key="4">
    <source>
        <dbReference type="ARBA" id="ARBA00022605"/>
    </source>
</evidence>
<evidence type="ECO:0000256" key="1">
    <source>
        <dbReference type="ARBA" id="ARBA00004848"/>
    </source>
</evidence>
<dbReference type="PANTHER" id="PTHR46509">
    <property type="entry name" value="PHOSPHOADENOSINE PHOSPHOSULFATE REDUCTASE"/>
    <property type="match status" value="1"/>
</dbReference>
<evidence type="ECO:0000256" key="8">
    <source>
        <dbReference type="ARBA" id="ARBA00023192"/>
    </source>
</evidence>
<evidence type="ECO:0000256" key="10">
    <source>
        <dbReference type="ARBA" id="ARBA00078053"/>
    </source>
</evidence>
<dbReference type="RefSeq" id="NP_984602.1">
    <property type="nucleotide sequence ID" value="NM_209955.1"/>
</dbReference>
<dbReference type="FunCoup" id="Q758M0">
    <property type="interactions" value="674"/>
</dbReference>
<evidence type="ECO:0000256" key="5">
    <source>
        <dbReference type="ARBA" id="ARBA00022857"/>
    </source>
</evidence>
<name>Q758M0_EREGS</name>
<dbReference type="PANTHER" id="PTHR46509:SF1">
    <property type="entry name" value="PHOSPHOADENOSINE PHOSPHOSULFATE REDUCTASE"/>
    <property type="match status" value="1"/>
</dbReference>
<keyword evidence="7" id="KW-0486">Methionine biosynthesis</keyword>